<evidence type="ECO:0000313" key="1">
    <source>
        <dbReference type="EMBL" id="QDV68504.1"/>
    </source>
</evidence>
<dbReference type="Proteomes" id="UP000315082">
    <property type="component" value="Chromosome"/>
</dbReference>
<proteinExistence type="predicted"/>
<keyword evidence="2" id="KW-1185">Reference proteome</keyword>
<dbReference type="AlphaFoldDB" id="A0A518JSH9"/>
<gene>
    <name evidence="1" type="ORF">Poly24_22130</name>
</gene>
<dbReference type="RefSeq" id="WP_145094465.1">
    <property type="nucleotide sequence ID" value="NZ_CP036348.1"/>
</dbReference>
<evidence type="ECO:0000313" key="2">
    <source>
        <dbReference type="Proteomes" id="UP000315082"/>
    </source>
</evidence>
<sequence>MSRTFSVAAIVLAMQLTTVDAEDAQDQQHYRMRVPGVVAINATNSLAHKIHDLTDANQIIDWQPWQVVCNSPAGAIATFETTQAFTHTTKPTVKRNAWLFLSRATGSFFFPNDAWQVTLAADETNYAAGDGVALVRAEVSAVKTANLHLRVVFLEENFADTIAGDYELTVIGTITPK</sequence>
<dbReference type="OrthoDB" id="275334at2"/>
<dbReference type="KEGG" id="rcf:Poly24_22130"/>
<dbReference type="EMBL" id="CP036348">
    <property type="protein sequence ID" value="QDV68504.1"/>
    <property type="molecule type" value="Genomic_DNA"/>
</dbReference>
<reference evidence="1 2" key="1">
    <citation type="submission" date="2019-02" db="EMBL/GenBank/DDBJ databases">
        <title>Deep-cultivation of Planctomycetes and their phenomic and genomic characterization uncovers novel biology.</title>
        <authorList>
            <person name="Wiegand S."/>
            <person name="Jogler M."/>
            <person name="Boedeker C."/>
            <person name="Pinto D."/>
            <person name="Vollmers J."/>
            <person name="Rivas-Marin E."/>
            <person name="Kohn T."/>
            <person name="Peeters S.H."/>
            <person name="Heuer A."/>
            <person name="Rast P."/>
            <person name="Oberbeckmann S."/>
            <person name="Bunk B."/>
            <person name="Jeske O."/>
            <person name="Meyerdierks A."/>
            <person name="Storesund J.E."/>
            <person name="Kallscheuer N."/>
            <person name="Luecker S."/>
            <person name="Lage O.M."/>
            <person name="Pohl T."/>
            <person name="Merkel B.J."/>
            <person name="Hornburger P."/>
            <person name="Mueller R.-W."/>
            <person name="Bruemmer F."/>
            <person name="Labrenz M."/>
            <person name="Spormann A.M."/>
            <person name="Op den Camp H."/>
            <person name="Overmann J."/>
            <person name="Amann R."/>
            <person name="Jetten M.S.M."/>
            <person name="Mascher T."/>
            <person name="Medema M.H."/>
            <person name="Devos D.P."/>
            <person name="Kaster A.-K."/>
            <person name="Ovreas L."/>
            <person name="Rohde M."/>
            <person name="Galperin M.Y."/>
            <person name="Jogler C."/>
        </authorList>
    </citation>
    <scope>NUCLEOTIDE SEQUENCE [LARGE SCALE GENOMIC DNA]</scope>
    <source>
        <strain evidence="1 2">Poly24</strain>
    </source>
</reference>
<organism evidence="1 2">
    <name type="scientific">Rosistilla carotiformis</name>
    <dbReference type="NCBI Taxonomy" id="2528017"/>
    <lineage>
        <taxon>Bacteria</taxon>
        <taxon>Pseudomonadati</taxon>
        <taxon>Planctomycetota</taxon>
        <taxon>Planctomycetia</taxon>
        <taxon>Pirellulales</taxon>
        <taxon>Pirellulaceae</taxon>
        <taxon>Rosistilla</taxon>
    </lineage>
</organism>
<protein>
    <submittedName>
        <fullName evidence="1">Uncharacterized protein</fullName>
    </submittedName>
</protein>
<name>A0A518JSH9_9BACT</name>
<accession>A0A518JSH9</accession>